<protein>
    <submittedName>
        <fullName evidence="1">Uncharacterized protein</fullName>
    </submittedName>
</protein>
<gene>
    <name evidence="1" type="ORF">BKA55DRAFT_584720</name>
</gene>
<keyword evidence="2" id="KW-1185">Reference proteome</keyword>
<evidence type="ECO:0000313" key="1">
    <source>
        <dbReference type="EMBL" id="KAH7222603.1"/>
    </source>
</evidence>
<proteinExistence type="predicted"/>
<dbReference type="Proteomes" id="UP000720189">
    <property type="component" value="Unassembled WGS sequence"/>
</dbReference>
<name>A0A9P9JLB3_FUSRE</name>
<dbReference type="EMBL" id="JAGMUX010000027">
    <property type="protein sequence ID" value="KAH7222603.1"/>
    <property type="molecule type" value="Genomic_DNA"/>
</dbReference>
<accession>A0A9P9JLB3</accession>
<evidence type="ECO:0000313" key="2">
    <source>
        <dbReference type="Proteomes" id="UP000720189"/>
    </source>
</evidence>
<reference evidence="1" key="1">
    <citation type="journal article" date="2021" name="Nat. Commun.">
        <title>Genetic determinants of endophytism in the Arabidopsis root mycobiome.</title>
        <authorList>
            <person name="Mesny F."/>
            <person name="Miyauchi S."/>
            <person name="Thiergart T."/>
            <person name="Pickel B."/>
            <person name="Atanasova L."/>
            <person name="Karlsson M."/>
            <person name="Huettel B."/>
            <person name="Barry K.W."/>
            <person name="Haridas S."/>
            <person name="Chen C."/>
            <person name="Bauer D."/>
            <person name="Andreopoulos W."/>
            <person name="Pangilinan J."/>
            <person name="LaButti K."/>
            <person name="Riley R."/>
            <person name="Lipzen A."/>
            <person name="Clum A."/>
            <person name="Drula E."/>
            <person name="Henrissat B."/>
            <person name="Kohler A."/>
            <person name="Grigoriev I.V."/>
            <person name="Martin F.M."/>
            <person name="Hacquard S."/>
        </authorList>
    </citation>
    <scope>NUCLEOTIDE SEQUENCE</scope>
    <source>
        <strain evidence="1">MPI-CAGE-AT-0023</strain>
    </source>
</reference>
<dbReference type="AlphaFoldDB" id="A0A9P9JLB3"/>
<organism evidence="1 2">
    <name type="scientific">Fusarium redolens</name>
    <dbReference type="NCBI Taxonomy" id="48865"/>
    <lineage>
        <taxon>Eukaryota</taxon>
        <taxon>Fungi</taxon>
        <taxon>Dikarya</taxon>
        <taxon>Ascomycota</taxon>
        <taxon>Pezizomycotina</taxon>
        <taxon>Sordariomycetes</taxon>
        <taxon>Hypocreomycetidae</taxon>
        <taxon>Hypocreales</taxon>
        <taxon>Nectriaceae</taxon>
        <taxon>Fusarium</taxon>
        <taxon>Fusarium redolens species complex</taxon>
    </lineage>
</organism>
<dbReference type="GeneID" id="70224327"/>
<sequence length="76" mass="8459">MPCFGCWFRVILTASARLNKVSNPFPKSLRILQSVITYKMDLISRISGHDTSLGTSVFSLISTKRNLQRRSGSGVI</sequence>
<dbReference type="RefSeq" id="XP_046042226.1">
    <property type="nucleotide sequence ID" value="XM_046194373.1"/>
</dbReference>
<comment type="caution">
    <text evidence="1">The sequence shown here is derived from an EMBL/GenBank/DDBJ whole genome shotgun (WGS) entry which is preliminary data.</text>
</comment>